<feature type="signal peptide" evidence="1">
    <location>
        <begin position="1"/>
        <end position="20"/>
    </location>
</feature>
<dbReference type="EMBL" id="JABANE010000030">
    <property type="protein sequence ID" value="NME68848.1"/>
    <property type="molecule type" value="Genomic_DNA"/>
</dbReference>
<sequence length="118" mass="13526">MRILILTIFSLILCTACENAEYTASKFNQEEANTTTNAVKSHDFSVGNIYRHAGTEDLFEFYGAGTIEQPLFQGALNTRSIKDKHVNFTWEKETGTLYFFDDEGNTFYYTSDSWYVAE</sequence>
<keyword evidence="3" id="KW-1185">Reference proteome</keyword>
<evidence type="ECO:0000256" key="1">
    <source>
        <dbReference type="SAM" id="SignalP"/>
    </source>
</evidence>
<accession>A0A7X9X9J5</accession>
<protein>
    <submittedName>
        <fullName evidence="2">Uncharacterized protein</fullName>
    </submittedName>
</protein>
<dbReference type="Proteomes" id="UP000576082">
    <property type="component" value="Unassembled WGS sequence"/>
</dbReference>
<proteinExistence type="predicted"/>
<gene>
    <name evidence="2" type="ORF">HHU12_12820</name>
</gene>
<name>A0A7X9X9J5_9BACT</name>
<evidence type="ECO:0000313" key="3">
    <source>
        <dbReference type="Proteomes" id="UP000576082"/>
    </source>
</evidence>
<dbReference type="RefSeq" id="WP_169657140.1">
    <property type="nucleotide sequence ID" value="NZ_JABANE010000030.1"/>
</dbReference>
<dbReference type="AlphaFoldDB" id="A0A7X9X9J5"/>
<organism evidence="2 3">
    <name type="scientific">Flammeovirga aprica JL-4</name>
    <dbReference type="NCBI Taxonomy" id="694437"/>
    <lineage>
        <taxon>Bacteria</taxon>
        <taxon>Pseudomonadati</taxon>
        <taxon>Bacteroidota</taxon>
        <taxon>Cytophagia</taxon>
        <taxon>Cytophagales</taxon>
        <taxon>Flammeovirgaceae</taxon>
        <taxon>Flammeovirga</taxon>
    </lineage>
</organism>
<reference evidence="2 3" key="1">
    <citation type="submission" date="2020-04" db="EMBL/GenBank/DDBJ databases">
        <title>Flammeovirga sp. SR4, a novel species isolated from seawater.</title>
        <authorList>
            <person name="Wang X."/>
        </authorList>
    </citation>
    <scope>NUCLEOTIDE SEQUENCE [LARGE SCALE GENOMIC DNA]</scope>
    <source>
        <strain evidence="2 3">ATCC 23126</strain>
    </source>
</reference>
<keyword evidence="1" id="KW-0732">Signal</keyword>
<evidence type="ECO:0000313" key="2">
    <source>
        <dbReference type="EMBL" id="NME68848.1"/>
    </source>
</evidence>
<comment type="caution">
    <text evidence="2">The sequence shown here is derived from an EMBL/GenBank/DDBJ whole genome shotgun (WGS) entry which is preliminary data.</text>
</comment>
<feature type="chain" id="PRO_5031280599" evidence="1">
    <location>
        <begin position="21"/>
        <end position="118"/>
    </location>
</feature>